<feature type="region of interest" description="Disordered" evidence="1">
    <location>
        <begin position="57"/>
        <end position="86"/>
    </location>
</feature>
<keyword evidence="3" id="KW-1185">Reference proteome</keyword>
<protein>
    <submittedName>
        <fullName evidence="2">Uncharacterized protein</fullName>
    </submittedName>
</protein>
<evidence type="ECO:0000313" key="2">
    <source>
        <dbReference type="EnsemblMetazoa" id="XP_022654152"/>
    </source>
</evidence>
<proteinExistence type="predicted"/>
<organism evidence="2 3">
    <name type="scientific">Varroa destructor</name>
    <name type="common">Honeybee mite</name>
    <dbReference type="NCBI Taxonomy" id="109461"/>
    <lineage>
        <taxon>Eukaryota</taxon>
        <taxon>Metazoa</taxon>
        <taxon>Ecdysozoa</taxon>
        <taxon>Arthropoda</taxon>
        <taxon>Chelicerata</taxon>
        <taxon>Arachnida</taxon>
        <taxon>Acari</taxon>
        <taxon>Parasitiformes</taxon>
        <taxon>Mesostigmata</taxon>
        <taxon>Gamasina</taxon>
        <taxon>Dermanyssoidea</taxon>
        <taxon>Varroidae</taxon>
        <taxon>Varroa</taxon>
    </lineage>
</organism>
<reference evidence="2" key="1">
    <citation type="submission" date="2021-01" db="UniProtKB">
        <authorList>
            <consortium name="EnsemblMetazoa"/>
        </authorList>
    </citation>
    <scope>IDENTIFICATION</scope>
</reference>
<dbReference type="OrthoDB" id="6481731at2759"/>
<dbReference type="Proteomes" id="UP000594260">
    <property type="component" value="Unplaced"/>
</dbReference>
<sequence length="448" mass="48832">MFSSSYNRKVMDRSALSVLLLSAVIGLSFASMESSMDSDGSAQVQLRDLFQEFQGQEDKRTVDLGGSNNFRRGSGETGGLDLSQQSPPFWGSVATSAAQREPSCAELRAMWRHTRRIIRHAAAVSEDDPASPTSGRKLVAGHRLPSFVNTVEYAFAPKFLRFWHAQPRGRGAAGTAAATTTTRMAMTPGTASGGAATPSEALPVGRVLLTKTKSKRPPPNSLSVTLNTEYQVLPGRSSGDKVPRSPGALSASTGDLGALAGGVGYFHEDDEGGELVFQNPSGTLDGLPRGDEAFAGAYGTIVRSPEEKAKLRREFLLSGAALSNDRLASPFSANLNSAKDMNTIYSKDRSFNYYNQNYKPYYRYKSKFEICREKVENAPCRSDADCFCSKSVHPYICHDALGVCTRKGGMQVLRDTYGRWFQRPFDTRELGFNQQESVGRTNSNFNNL</sequence>
<name>A0A7M7JXJ5_VARDE</name>
<accession>A0A7M7JXJ5</accession>
<evidence type="ECO:0000256" key="1">
    <source>
        <dbReference type="SAM" id="MobiDB-lite"/>
    </source>
</evidence>
<dbReference type="AlphaFoldDB" id="A0A7M7JXJ5"/>
<evidence type="ECO:0000313" key="3">
    <source>
        <dbReference type="Proteomes" id="UP000594260"/>
    </source>
</evidence>
<dbReference type="InParanoid" id="A0A7M7JXJ5"/>
<dbReference type="GeneID" id="111247476"/>
<dbReference type="RefSeq" id="XP_022654152.1">
    <property type="nucleotide sequence ID" value="XM_022798417.1"/>
</dbReference>
<dbReference type="EnsemblMetazoa" id="XM_022798417">
    <property type="protein sequence ID" value="XP_022654152"/>
    <property type="gene ID" value="LOC111247476"/>
</dbReference>
<dbReference type="KEGG" id="vde:111247476"/>